<dbReference type="Pfam" id="PF13086">
    <property type="entry name" value="AAA_11"/>
    <property type="match status" value="1"/>
</dbReference>
<dbReference type="AlphaFoldDB" id="A0A8S0SB03"/>
<dbReference type="PANTHER" id="PTHR10887:SF522">
    <property type="entry name" value="P-LOOP CONTAINING NUCLEOSIDE TRIPHOSPHATE HYDROLASES SUPERFAMILY PROTEIN"/>
    <property type="match status" value="1"/>
</dbReference>
<dbReference type="OrthoDB" id="6513042at2759"/>
<gene>
    <name evidence="9" type="ORF">OLEA9_A011234</name>
</gene>
<keyword evidence="2" id="KW-0378">Hydrolase</keyword>
<feature type="domain" description="DNA2/NAM7 helicase-like C-terminal" evidence="7">
    <location>
        <begin position="680"/>
        <end position="877"/>
    </location>
</feature>
<evidence type="ECO:0000313" key="9">
    <source>
        <dbReference type="EMBL" id="CAA2988422.1"/>
    </source>
</evidence>
<proteinExistence type="predicted"/>
<keyword evidence="4" id="KW-0067">ATP-binding</keyword>
<dbReference type="Pfam" id="PF20073">
    <property type="entry name" value="DUF6469"/>
    <property type="match status" value="1"/>
</dbReference>
<evidence type="ECO:0008006" key="11">
    <source>
        <dbReference type="Google" id="ProtNLM"/>
    </source>
</evidence>
<organism evidence="9 10">
    <name type="scientific">Olea europaea subsp. europaea</name>
    <dbReference type="NCBI Taxonomy" id="158383"/>
    <lineage>
        <taxon>Eukaryota</taxon>
        <taxon>Viridiplantae</taxon>
        <taxon>Streptophyta</taxon>
        <taxon>Embryophyta</taxon>
        <taxon>Tracheophyta</taxon>
        <taxon>Spermatophyta</taxon>
        <taxon>Magnoliopsida</taxon>
        <taxon>eudicotyledons</taxon>
        <taxon>Gunneridae</taxon>
        <taxon>Pentapetalae</taxon>
        <taxon>asterids</taxon>
        <taxon>lamiids</taxon>
        <taxon>Lamiales</taxon>
        <taxon>Oleaceae</taxon>
        <taxon>Oleeae</taxon>
        <taxon>Olea</taxon>
    </lineage>
</organism>
<dbReference type="InterPro" id="IPR045529">
    <property type="entry name" value="DUF6469"/>
</dbReference>
<reference evidence="9 10" key="1">
    <citation type="submission" date="2019-12" db="EMBL/GenBank/DDBJ databases">
        <authorList>
            <person name="Alioto T."/>
            <person name="Alioto T."/>
            <person name="Gomez Garrido J."/>
        </authorList>
    </citation>
    <scope>NUCLEOTIDE SEQUENCE [LARGE SCALE GENOMIC DNA]</scope>
</reference>
<evidence type="ECO:0000256" key="5">
    <source>
        <dbReference type="SAM" id="MobiDB-lite"/>
    </source>
</evidence>
<keyword evidence="1" id="KW-0547">Nucleotide-binding</keyword>
<dbReference type="PANTHER" id="PTHR10887">
    <property type="entry name" value="DNA2/NAM7 HELICASE FAMILY"/>
    <property type="match status" value="1"/>
</dbReference>
<keyword evidence="3" id="KW-0347">Helicase</keyword>
<dbReference type="Gene3D" id="3.40.50.300">
    <property type="entry name" value="P-loop containing nucleotide triphosphate hydrolases"/>
    <property type="match status" value="2"/>
</dbReference>
<dbReference type="CDD" id="cd18808">
    <property type="entry name" value="SF1_C_Upf1"/>
    <property type="match status" value="1"/>
</dbReference>
<feature type="region of interest" description="Disordered" evidence="5">
    <location>
        <begin position="465"/>
        <end position="499"/>
    </location>
</feature>
<dbReference type="EMBL" id="CACTIH010003992">
    <property type="protein sequence ID" value="CAA2988422.1"/>
    <property type="molecule type" value="Genomic_DNA"/>
</dbReference>
<dbReference type="Pfam" id="PF13087">
    <property type="entry name" value="AAA_12"/>
    <property type="match status" value="1"/>
</dbReference>
<name>A0A8S0SB03_OLEEU</name>
<dbReference type="InterPro" id="IPR041677">
    <property type="entry name" value="DNA2/NAM7_AAA_11"/>
</dbReference>
<dbReference type="InterPro" id="IPR045055">
    <property type="entry name" value="DNA2/NAM7-like"/>
</dbReference>
<evidence type="ECO:0000256" key="1">
    <source>
        <dbReference type="ARBA" id="ARBA00022741"/>
    </source>
</evidence>
<dbReference type="InterPro" id="IPR047187">
    <property type="entry name" value="SF1_C_Upf1"/>
</dbReference>
<accession>A0A8S0SB03</accession>
<evidence type="ECO:0000313" key="10">
    <source>
        <dbReference type="Proteomes" id="UP000594638"/>
    </source>
</evidence>
<evidence type="ECO:0000256" key="2">
    <source>
        <dbReference type="ARBA" id="ARBA00022801"/>
    </source>
</evidence>
<dbReference type="GO" id="GO:0005694">
    <property type="term" value="C:chromosome"/>
    <property type="evidence" value="ECO:0007669"/>
    <property type="project" value="UniProtKB-ARBA"/>
</dbReference>
<comment type="caution">
    <text evidence="9">The sequence shown here is derived from an EMBL/GenBank/DDBJ whole genome shotgun (WGS) entry which is preliminary data.</text>
</comment>
<keyword evidence="10" id="KW-1185">Reference proteome</keyword>
<dbReference type="GO" id="GO:0004386">
    <property type="term" value="F:helicase activity"/>
    <property type="evidence" value="ECO:0007669"/>
    <property type="project" value="UniProtKB-KW"/>
</dbReference>
<feature type="domain" description="DNA2/NAM7 helicase helicase" evidence="6">
    <location>
        <begin position="245"/>
        <end position="672"/>
    </location>
</feature>
<feature type="domain" description="DUF6469" evidence="8">
    <location>
        <begin position="110"/>
        <end position="196"/>
    </location>
</feature>
<feature type="compositionally biased region" description="Basic and acidic residues" evidence="5">
    <location>
        <begin position="418"/>
        <end position="435"/>
    </location>
</feature>
<protein>
    <recommendedName>
        <fullName evidence="11">Helicase MAGATAMA 3</fullName>
    </recommendedName>
</protein>
<evidence type="ECO:0000259" key="7">
    <source>
        <dbReference type="Pfam" id="PF13087"/>
    </source>
</evidence>
<dbReference type="Proteomes" id="UP000594638">
    <property type="component" value="Unassembled WGS sequence"/>
</dbReference>
<evidence type="ECO:0000259" key="8">
    <source>
        <dbReference type="Pfam" id="PF20073"/>
    </source>
</evidence>
<dbReference type="InterPro" id="IPR027417">
    <property type="entry name" value="P-loop_NTPase"/>
</dbReference>
<dbReference type="InterPro" id="IPR041679">
    <property type="entry name" value="DNA2/NAM7-like_C"/>
</dbReference>
<evidence type="ECO:0000256" key="3">
    <source>
        <dbReference type="ARBA" id="ARBA00022806"/>
    </source>
</evidence>
<feature type="region of interest" description="Disordered" evidence="5">
    <location>
        <begin position="396"/>
        <end position="450"/>
    </location>
</feature>
<dbReference type="GO" id="GO:0005524">
    <property type="term" value="F:ATP binding"/>
    <property type="evidence" value="ECO:0007669"/>
    <property type="project" value="UniProtKB-KW"/>
</dbReference>
<dbReference type="Gramene" id="OE9A011234T2">
    <property type="protein sequence ID" value="OE9A011234C2"/>
    <property type="gene ID" value="OE9A011234"/>
</dbReference>
<dbReference type="SUPFAM" id="SSF52540">
    <property type="entry name" value="P-loop containing nucleoside triphosphate hydrolases"/>
    <property type="match status" value="1"/>
</dbReference>
<evidence type="ECO:0000256" key="4">
    <source>
        <dbReference type="ARBA" id="ARBA00022840"/>
    </source>
</evidence>
<evidence type="ECO:0000259" key="6">
    <source>
        <dbReference type="Pfam" id="PF13086"/>
    </source>
</evidence>
<sequence>MMSIVEKNIEEIKGRGLIDVVFSWSTGDVMNKDLYRNKVERIPETFYSEKHYLRSFNYPLIEETHAGLRSSFTSKSRPPAREIFDVNPNKDFRPPKDLFYTMTLKGKSESEEDKGVYEPEVGDLIALTDVRPKYIDDLYRRPYSLAVLYGTKDDGSTKISVISSKPIVFDMQDRDELFAVYLINLTTNIRIWQALNPNQIGENMKIIKSVLRVNPSFEETCTVCSVEESITHESTLRESIGSFGMNDSQVAAILNCIVTRECHHRNDVKLIWGPPGTGKTKTISSLLFALLRMKCRTLTCAPTNVAVIGVATKLLSLLSDKLLENTYGLGDIVLFGNGERMKIDDNEDLYNVFLDYRISILHWCCDPLFGWRASIVSIIGLLEDPDEQYQQYLIQEKVKDNGGGGGGDGDTREDDDNEKQKIKEEKEQFRKEKQSGSENEATEMSCENKKGTIKKKLMMETIHTLRENKKERSNKGENMKDDKRKDKNEKNKEKASNEGDTRWTFEELIRKKFDSLVTQIMFCAKGLCNHLPTSFLNLEVVKNIDRVLDMLQTLRNSILNEDLRQVLNGAGEIRSKCLQKMKFLLGTFSLPDFTEYYEIRDFCLARACLVFCTVSSSAKLKSGELAPFELLIIDEAAQLKECESAIPLQLPGLRHAVLVGDEKQLPAMVQSEICKKADFGRSLFERLVILGRSKHLLDVQYRMHPSISLFPNTKFYGKQIRDGPNVKEQTYVRHCLEGNIFGSYSFIDVTSGKEESDDRYSKKNMVEVSVIAEIVSNLYKESIASKKKVRVGCLSPYKTQVFAIQQKLGKTYSTDADEDFSVNVNSIDGFQGGEEDVILISTVRSNDKGNIGFLFDCQRANVALTRARYCLWILGNSATLLNKESVWKELVLDSKNRGCFYDAFEDNNLKQAIVCALVELGQVNLLFDMKSSLFQKAKWKVCFSDEFLKSMSNIQGINICKEVISLLEKLSDGWRHLHKPEILSNMDSAASQLLELYDVNRLLKLIWTIDILRENSSDIQVIKVLDILPSYEISELAKKFDSAFGEYTVDYMSQCLCKHVEGDLVLPMTWPVSTDARDVPSGSDPVQELASQVVAIGIQDEPGV</sequence>
<dbReference type="GO" id="GO:0016787">
    <property type="term" value="F:hydrolase activity"/>
    <property type="evidence" value="ECO:0007669"/>
    <property type="project" value="UniProtKB-KW"/>
</dbReference>
<dbReference type="FunFam" id="3.40.50.300:FF:000326">
    <property type="entry name" value="P-loop containing nucleoside triphosphate hydrolase"/>
    <property type="match status" value="1"/>
</dbReference>